<name>A0A1H2YEU6_9BACL</name>
<sequence>MNLGERMAFIRKKKGLTQQDVADKLGISRGTYAHYEINKREPDLDMLKRIASVLGVTISHLIGDDPPSVSSEESEFLEWVRSNLEDVFFYEFHGSPEEMKQELMDTLRALWKIKKKRRNV</sequence>
<evidence type="ECO:0000259" key="2">
    <source>
        <dbReference type="PROSITE" id="PS50943"/>
    </source>
</evidence>
<dbReference type="InterPro" id="IPR010982">
    <property type="entry name" value="Lambda_DNA-bd_dom_sf"/>
</dbReference>
<dbReference type="Gene3D" id="1.10.260.40">
    <property type="entry name" value="lambda repressor-like DNA-binding domains"/>
    <property type="match status" value="1"/>
</dbReference>
<keyword evidence="1" id="KW-0238">DNA-binding</keyword>
<accession>A0A1H2YEU6</accession>
<dbReference type="RefSeq" id="WP_176780926.1">
    <property type="nucleotide sequence ID" value="NZ_FNOJ01000036.1"/>
</dbReference>
<dbReference type="PANTHER" id="PTHR46558:SF11">
    <property type="entry name" value="HTH-TYPE TRANSCRIPTIONAL REGULATOR XRE"/>
    <property type="match status" value="1"/>
</dbReference>
<organism evidence="3 4">
    <name type="scientific">Alicyclobacillus hesperidum</name>
    <dbReference type="NCBI Taxonomy" id="89784"/>
    <lineage>
        <taxon>Bacteria</taxon>
        <taxon>Bacillati</taxon>
        <taxon>Bacillota</taxon>
        <taxon>Bacilli</taxon>
        <taxon>Bacillales</taxon>
        <taxon>Alicyclobacillaceae</taxon>
        <taxon>Alicyclobacillus</taxon>
    </lineage>
</organism>
<dbReference type="CDD" id="cd00093">
    <property type="entry name" value="HTH_XRE"/>
    <property type="match status" value="1"/>
</dbReference>
<reference evidence="4" key="1">
    <citation type="submission" date="2016-10" db="EMBL/GenBank/DDBJ databases">
        <authorList>
            <person name="Varghese N."/>
        </authorList>
    </citation>
    <scope>NUCLEOTIDE SEQUENCE [LARGE SCALE GENOMIC DNA]</scope>
    <source>
        <strain evidence="4">DSM 12489</strain>
    </source>
</reference>
<dbReference type="SUPFAM" id="SSF47413">
    <property type="entry name" value="lambda repressor-like DNA-binding domains"/>
    <property type="match status" value="1"/>
</dbReference>
<dbReference type="PROSITE" id="PS50943">
    <property type="entry name" value="HTH_CROC1"/>
    <property type="match status" value="1"/>
</dbReference>
<dbReference type="AlphaFoldDB" id="A0A1H2YEU6"/>
<dbReference type="Pfam" id="PF01381">
    <property type="entry name" value="HTH_3"/>
    <property type="match status" value="1"/>
</dbReference>
<protein>
    <submittedName>
        <fullName evidence="3">Transcriptional regulator, contains XRE-family HTH domain</fullName>
    </submittedName>
</protein>
<evidence type="ECO:0000313" key="4">
    <source>
        <dbReference type="Proteomes" id="UP000182589"/>
    </source>
</evidence>
<proteinExistence type="predicted"/>
<dbReference type="SMART" id="SM00530">
    <property type="entry name" value="HTH_XRE"/>
    <property type="match status" value="1"/>
</dbReference>
<keyword evidence="4" id="KW-1185">Reference proteome</keyword>
<dbReference type="InterPro" id="IPR001387">
    <property type="entry name" value="Cro/C1-type_HTH"/>
</dbReference>
<evidence type="ECO:0000256" key="1">
    <source>
        <dbReference type="ARBA" id="ARBA00023125"/>
    </source>
</evidence>
<dbReference type="PANTHER" id="PTHR46558">
    <property type="entry name" value="TRACRIPTIONAL REGULATORY PROTEIN-RELATED-RELATED"/>
    <property type="match status" value="1"/>
</dbReference>
<feature type="domain" description="HTH cro/C1-type" evidence="2">
    <location>
        <begin position="7"/>
        <end position="61"/>
    </location>
</feature>
<dbReference type="EMBL" id="FNOJ01000036">
    <property type="protein sequence ID" value="SDX03732.1"/>
    <property type="molecule type" value="Genomic_DNA"/>
</dbReference>
<dbReference type="STRING" id="89784.SAMN04489725_1364"/>
<dbReference type="Proteomes" id="UP000182589">
    <property type="component" value="Unassembled WGS sequence"/>
</dbReference>
<evidence type="ECO:0000313" key="3">
    <source>
        <dbReference type="EMBL" id="SDX03732.1"/>
    </source>
</evidence>
<gene>
    <name evidence="3" type="ORF">SAMN04489725_1364</name>
</gene>
<dbReference type="GO" id="GO:0003677">
    <property type="term" value="F:DNA binding"/>
    <property type="evidence" value="ECO:0007669"/>
    <property type="project" value="UniProtKB-KW"/>
</dbReference>